<dbReference type="InterPro" id="IPR017896">
    <property type="entry name" value="4Fe4S_Fe-S-bd"/>
</dbReference>
<keyword evidence="3" id="KW-1185">Reference proteome</keyword>
<protein>
    <submittedName>
        <fullName evidence="2">4Fe-4S ferredoxin</fullName>
    </submittedName>
</protein>
<proteinExistence type="predicted"/>
<sequence>MEGIVVHYERCLECWGALVICPFNAIRFKFPEGGVKCKYG</sequence>
<evidence type="ECO:0000259" key="1">
    <source>
        <dbReference type="PROSITE" id="PS51379"/>
    </source>
</evidence>
<accession>W7KJX0</accession>
<reference evidence="2 3" key="1">
    <citation type="journal article" date="2014" name="Genome Announc.">
        <title>Draft Genome Sequence of the Sulfolobales Archaeon AZ1, Obtained through Metagenomic Analysis of a Mexican Hot Spring.</title>
        <authorList>
            <person name="Servin-Garciduenas L.E."/>
            <person name="Martinez-Romero E."/>
        </authorList>
    </citation>
    <scope>NUCLEOTIDE SEQUENCE [LARGE SCALE GENOMIC DNA]</scope>
    <source>
        <strain evidence="2">AZ1-illumnia</strain>
    </source>
</reference>
<gene>
    <name evidence="2" type="ORF">ASUL_03974</name>
</gene>
<dbReference type="Proteomes" id="UP000054284">
    <property type="component" value="Unassembled WGS sequence"/>
</dbReference>
<dbReference type="AlphaFoldDB" id="W7KJX0"/>
<dbReference type="PATRIC" id="fig|1326980.6.peg.783"/>
<dbReference type="PROSITE" id="PS51379">
    <property type="entry name" value="4FE4S_FER_2"/>
    <property type="match status" value="1"/>
</dbReference>
<organism evidence="2 3">
    <name type="scientific">Candidatus Aramenus sulfurataquae</name>
    <dbReference type="NCBI Taxonomy" id="1326980"/>
    <lineage>
        <taxon>Archaea</taxon>
        <taxon>Thermoproteota</taxon>
        <taxon>Thermoprotei</taxon>
        <taxon>Sulfolobales</taxon>
        <taxon>Sulfolobaceae</taxon>
        <taxon>Candidatus Aramenus</taxon>
    </lineage>
</organism>
<comment type="caution">
    <text evidence="2">The sequence shown here is derived from an EMBL/GenBank/DDBJ whole genome shotgun (WGS) entry which is preliminary data.</text>
</comment>
<evidence type="ECO:0000313" key="2">
    <source>
        <dbReference type="EMBL" id="EWG07635.1"/>
    </source>
</evidence>
<dbReference type="SUPFAM" id="SSF54862">
    <property type="entry name" value="4Fe-4S ferredoxins"/>
    <property type="match status" value="1"/>
</dbReference>
<dbReference type="EMBL" id="ASRH01000003">
    <property type="protein sequence ID" value="EWG07635.1"/>
    <property type="molecule type" value="Genomic_DNA"/>
</dbReference>
<name>W7KJX0_9CREN</name>
<feature type="domain" description="4Fe-4S ferredoxin-type" evidence="1">
    <location>
        <begin position="2"/>
        <end position="31"/>
    </location>
</feature>
<evidence type="ECO:0000313" key="3">
    <source>
        <dbReference type="Proteomes" id="UP000054284"/>
    </source>
</evidence>